<reference evidence="1 2" key="1">
    <citation type="submission" date="2018-01" db="EMBL/GenBank/DDBJ databases">
        <title>Genome sequence of a Cantenovulum-like bacteria.</title>
        <authorList>
            <person name="Tan W.R."/>
            <person name="Lau N.-S."/>
            <person name="Go F."/>
            <person name="Amirul A.-A.A."/>
        </authorList>
    </citation>
    <scope>NUCLEOTIDE SEQUENCE [LARGE SCALE GENOMIC DNA]</scope>
    <source>
        <strain evidence="1 2">CCB-QB4</strain>
    </source>
</reference>
<dbReference type="KEGG" id="cate:C2869_21490"/>
<dbReference type="Proteomes" id="UP000244441">
    <property type="component" value="Chromosome"/>
</dbReference>
<evidence type="ECO:0000313" key="2">
    <source>
        <dbReference type="Proteomes" id="UP000244441"/>
    </source>
</evidence>
<gene>
    <name evidence="1" type="ORF">C2869_21490</name>
</gene>
<name>A0A2S0VX78_9ALTE</name>
<evidence type="ECO:0000313" key="1">
    <source>
        <dbReference type="EMBL" id="AWB68814.1"/>
    </source>
</evidence>
<dbReference type="AlphaFoldDB" id="A0A2S0VX78"/>
<protein>
    <submittedName>
        <fullName evidence="1">Uncharacterized protein</fullName>
    </submittedName>
</protein>
<sequence>MLALSLCIIFVLIGMFLRSAQDAEKVAADVGFEALAFRFNETVQQLHVEWQLAGRPNFLTLTNMRGRVEGIKQAKVAINSKGWPQPQAFNQQGCLQLWLDILLTEPKSINQAISVRYISDNESHLAVCRFAMPNKTGFSYFINTGEVKYSNE</sequence>
<keyword evidence="2" id="KW-1185">Reference proteome</keyword>
<accession>A0A2S0VX78</accession>
<organism evidence="1 2">
    <name type="scientific">Saccharobesus litoralis</name>
    <dbReference type="NCBI Taxonomy" id="2172099"/>
    <lineage>
        <taxon>Bacteria</taxon>
        <taxon>Pseudomonadati</taxon>
        <taxon>Pseudomonadota</taxon>
        <taxon>Gammaproteobacteria</taxon>
        <taxon>Alteromonadales</taxon>
        <taxon>Alteromonadaceae</taxon>
        <taxon>Saccharobesus</taxon>
    </lineage>
</organism>
<dbReference type="EMBL" id="CP026604">
    <property type="protein sequence ID" value="AWB68814.1"/>
    <property type="molecule type" value="Genomic_DNA"/>
</dbReference>
<proteinExistence type="predicted"/>